<dbReference type="HAMAP" id="MF_00083">
    <property type="entry name" value="Pept_tRNA_hydro_bact"/>
    <property type="match status" value="1"/>
</dbReference>
<dbReference type="Pfam" id="PF01195">
    <property type="entry name" value="Pept_tRNA_hydro"/>
    <property type="match status" value="1"/>
</dbReference>
<dbReference type="Proteomes" id="UP000278222">
    <property type="component" value="Unassembled WGS sequence"/>
</dbReference>
<dbReference type="GO" id="GO:0004045">
    <property type="term" value="F:peptidyl-tRNA hydrolase activity"/>
    <property type="evidence" value="ECO:0007669"/>
    <property type="project" value="UniProtKB-UniRule"/>
</dbReference>
<dbReference type="AlphaFoldDB" id="A0A3N1KXN3"/>
<feature type="site" description="Discriminates between blocked and unblocked aminoacyl-tRNA" evidence="7">
    <location>
        <position position="9"/>
    </location>
</feature>
<evidence type="ECO:0000256" key="3">
    <source>
        <dbReference type="ARBA" id="ARBA00022801"/>
    </source>
</evidence>
<feature type="binding site" evidence="7">
    <location>
        <position position="64"/>
    </location>
    <ligand>
        <name>tRNA</name>
        <dbReference type="ChEBI" id="CHEBI:17843"/>
    </ligand>
</feature>
<feature type="site" description="Stabilizes the basic form of H active site to accept a proton" evidence="7">
    <location>
        <position position="91"/>
    </location>
</feature>
<comment type="function">
    <text evidence="7">Catalyzes the release of premature peptidyl moieties from peptidyl-tRNA molecules trapped in stalled 50S ribosomal subunits, and thus maintains levels of free tRNAs and 50S ribosomes.</text>
</comment>
<comment type="subcellular location">
    <subcellularLocation>
        <location evidence="7">Cytoplasm</location>
    </subcellularLocation>
</comment>
<dbReference type="CDD" id="cd00462">
    <property type="entry name" value="PTH"/>
    <property type="match status" value="1"/>
</dbReference>
<gene>
    <name evidence="7" type="primary">pth</name>
    <name evidence="8" type="ORF">EDC65_3979</name>
</gene>
<comment type="subunit">
    <text evidence="7">Monomer.</text>
</comment>
<organism evidence="8 9">
    <name type="scientific">Stella humosa</name>
    <dbReference type="NCBI Taxonomy" id="94"/>
    <lineage>
        <taxon>Bacteria</taxon>
        <taxon>Pseudomonadati</taxon>
        <taxon>Pseudomonadota</taxon>
        <taxon>Alphaproteobacteria</taxon>
        <taxon>Rhodospirillales</taxon>
        <taxon>Stellaceae</taxon>
        <taxon>Stella</taxon>
    </lineage>
</organism>
<keyword evidence="4 7" id="KW-0694">RNA-binding</keyword>
<dbReference type="PANTHER" id="PTHR17224">
    <property type="entry name" value="PEPTIDYL-TRNA HYDROLASE"/>
    <property type="match status" value="1"/>
</dbReference>
<dbReference type="GO" id="GO:0006515">
    <property type="term" value="P:protein quality control for misfolded or incompletely synthesized proteins"/>
    <property type="evidence" value="ECO:0007669"/>
    <property type="project" value="UniProtKB-UniRule"/>
</dbReference>
<feature type="active site" description="Proton acceptor" evidence="7">
    <location>
        <position position="19"/>
    </location>
</feature>
<dbReference type="GO" id="GO:0005737">
    <property type="term" value="C:cytoplasm"/>
    <property type="evidence" value="ECO:0007669"/>
    <property type="project" value="UniProtKB-SubCell"/>
</dbReference>
<dbReference type="PROSITE" id="PS01196">
    <property type="entry name" value="PEPT_TRNA_HYDROL_2"/>
    <property type="match status" value="1"/>
</dbReference>
<keyword evidence="7" id="KW-0963">Cytoplasm</keyword>
<evidence type="ECO:0000256" key="2">
    <source>
        <dbReference type="ARBA" id="ARBA00022555"/>
    </source>
</evidence>
<feature type="binding site" evidence="7">
    <location>
        <position position="112"/>
    </location>
    <ligand>
        <name>tRNA</name>
        <dbReference type="ChEBI" id="CHEBI:17843"/>
    </ligand>
</feature>
<dbReference type="InterPro" id="IPR001328">
    <property type="entry name" value="Pept_tRNA_hydro"/>
</dbReference>
<dbReference type="OrthoDB" id="9800507at2"/>
<comment type="catalytic activity">
    <reaction evidence="7">
        <text>an N-acyl-L-alpha-aminoacyl-tRNA + H2O = an N-acyl-L-amino acid + a tRNA + H(+)</text>
        <dbReference type="Rhea" id="RHEA:54448"/>
        <dbReference type="Rhea" id="RHEA-COMP:10123"/>
        <dbReference type="Rhea" id="RHEA-COMP:13883"/>
        <dbReference type="ChEBI" id="CHEBI:15377"/>
        <dbReference type="ChEBI" id="CHEBI:15378"/>
        <dbReference type="ChEBI" id="CHEBI:59874"/>
        <dbReference type="ChEBI" id="CHEBI:78442"/>
        <dbReference type="ChEBI" id="CHEBI:138191"/>
        <dbReference type="EC" id="3.1.1.29"/>
    </reaction>
</comment>
<proteinExistence type="inferred from homology"/>
<dbReference type="PANTHER" id="PTHR17224:SF1">
    <property type="entry name" value="PEPTIDYL-TRNA HYDROLASE"/>
    <property type="match status" value="1"/>
</dbReference>
<protein>
    <recommendedName>
        <fullName evidence="6 7">Peptidyl-tRNA hydrolase</fullName>
        <shortName evidence="7">Pth</shortName>
        <ecNumber evidence="1 7">3.1.1.29</ecNumber>
    </recommendedName>
</protein>
<evidence type="ECO:0000256" key="5">
    <source>
        <dbReference type="ARBA" id="ARBA00038063"/>
    </source>
</evidence>
<dbReference type="EMBL" id="RJKX01000015">
    <property type="protein sequence ID" value="ROP84624.1"/>
    <property type="molecule type" value="Genomic_DNA"/>
</dbReference>
<reference evidence="8 9" key="1">
    <citation type="submission" date="2018-11" db="EMBL/GenBank/DDBJ databases">
        <title>Genomic Encyclopedia of Type Strains, Phase IV (KMG-IV): sequencing the most valuable type-strain genomes for metagenomic binning, comparative biology and taxonomic classification.</title>
        <authorList>
            <person name="Goeker M."/>
        </authorList>
    </citation>
    <scope>NUCLEOTIDE SEQUENCE [LARGE SCALE GENOMIC DNA]</scope>
    <source>
        <strain evidence="8 9">DSM 5900</strain>
    </source>
</reference>
<evidence type="ECO:0000256" key="6">
    <source>
        <dbReference type="ARBA" id="ARBA00050038"/>
    </source>
</evidence>
<keyword evidence="3 7" id="KW-0378">Hydrolase</keyword>
<dbReference type="GO" id="GO:0072344">
    <property type="term" value="P:rescue of stalled ribosome"/>
    <property type="evidence" value="ECO:0007669"/>
    <property type="project" value="UniProtKB-UniRule"/>
</dbReference>
<dbReference type="SUPFAM" id="SSF53178">
    <property type="entry name" value="Peptidyl-tRNA hydrolase-like"/>
    <property type="match status" value="1"/>
</dbReference>
<dbReference type="Gene3D" id="3.40.50.1470">
    <property type="entry name" value="Peptidyl-tRNA hydrolase"/>
    <property type="match status" value="1"/>
</dbReference>
<feature type="binding site" evidence="7">
    <location>
        <position position="66"/>
    </location>
    <ligand>
        <name>tRNA</name>
        <dbReference type="ChEBI" id="CHEBI:17843"/>
    </ligand>
</feature>
<dbReference type="GO" id="GO:0000049">
    <property type="term" value="F:tRNA binding"/>
    <property type="evidence" value="ECO:0007669"/>
    <property type="project" value="UniProtKB-UniRule"/>
</dbReference>
<evidence type="ECO:0000256" key="1">
    <source>
        <dbReference type="ARBA" id="ARBA00013260"/>
    </source>
</evidence>
<keyword evidence="2 7" id="KW-0820">tRNA-binding</keyword>
<name>A0A3N1KXN3_9PROT</name>
<dbReference type="EC" id="3.1.1.29" evidence="1 7"/>
<evidence type="ECO:0000256" key="7">
    <source>
        <dbReference type="HAMAP-Rule" id="MF_00083"/>
    </source>
</evidence>
<keyword evidence="9" id="KW-1185">Reference proteome</keyword>
<sequence>MRIVAGLGNPGSRYAGNRHNIGFMALSAIARRWRFGPWREKFHGQVADGLIGDEKIVALAPLTYMNESGQAIAAAMRFYKLTPGDVIVIHDELELAPGKMRVKTGGGAAGHNGLKSIDAHIGPDYHRVRLGIGHPGVKHLVHNYVLQDFPKADEPWVEKLVDAVAEAMPALVAGDANGFMNKVTLTINPPPPRRAPETAAPEK</sequence>
<feature type="binding site" evidence="7">
    <location>
        <position position="14"/>
    </location>
    <ligand>
        <name>tRNA</name>
        <dbReference type="ChEBI" id="CHEBI:17843"/>
    </ligand>
</feature>
<dbReference type="NCBIfam" id="TIGR00447">
    <property type="entry name" value="pth"/>
    <property type="match status" value="1"/>
</dbReference>
<comment type="function">
    <text evidence="7">Hydrolyzes ribosome-free peptidyl-tRNAs (with 1 or more amino acids incorporated), which drop off the ribosome during protein synthesis, or as a result of ribosome stalling.</text>
</comment>
<dbReference type="FunFam" id="3.40.50.1470:FF:000001">
    <property type="entry name" value="Peptidyl-tRNA hydrolase"/>
    <property type="match status" value="1"/>
</dbReference>
<comment type="similarity">
    <text evidence="5 7">Belongs to the PTH family.</text>
</comment>
<dbReference type="InterPro" id="IPR018171">
    <property type="entry name" value="Pept_tRNA_hydro_CS"/>
</dbReference>
<evidence type="ECO:0000313" key="9">
    <source>
        <dbReference type="Proteomes" id="UP000278222"/>
    </source>
</evidence>
<evidence type="ECO:0000256" key="4">
    <source>
        <dbReference type="ARBA" id="ARBA00022884"/>
    </source>
</evidence>
<accession>A0A3N1KXN3</accession>
<evidence type="ECO:0000313" key="8">
    <source>
        <dbReference type="EMBL" id="ROP84624.1"/>
    </source>
</evidence>
<comment type="caution">
    <text evidence="8">The sequence shown here is derived from an EMBL/GenBank/DDBJ whole genome shotgun (WGS) entry which is preliminary data.</text>
</comment>
<dbReference type="RefSeq" id="WP_123692695.1">
    <property type="nucleotide sequence ID" value="NZ_AP019700.1"/>
</dbReference>
<dbReference type="InterPro" id="IPR036416">
    <property type="entry name" value="Pept_tRNA_hydro_sf"/>
</dbReference>